<feature type="domain" description="Multidrug resistance protein MdtA-like alpha-helical hairpin" evidence="1">
    <location>
        <begin position="126"/>
        <end position="176"/>
    </location>
</feature>
<proteinExistence type="predicted"/>
<dbReference type="RefSeq" id="WP_028092693.1">
    <property type="nucleotide sequence ID" value="NZ_BNAP01000003.1"/>
</dbReference>
<dbReference type="Pfam" id="PF25876">
    <property type="entry name" value="HH_MFP_RND"/>
    <property type="match status" value="1"/>
</dbReference>
<dbReference type="PANTHER" id="PTHR30438">
    <property type="entry name" value="36 KDA ANTIGEN-RELATED"/>
    <property type="match status" value="1"/>
</dbReference>
<reference evidence="2" key="1">
    <citation type="journal article" date="2014" name="Int. J. Syst. Evol. Microbiol.">
        <title>Complete genome sequence of Corynebacterium casei LMG S-19264T (=DSM 44701T), isolated from a smear-ripened cheese.</title>
        <authorList>
            <consortium name="US DOE Joint Genome Institute (JGI-PGF)"/>
            <person name="Walter F."/>
            <person name="Albersmeier A."/>
            <person name="Kalinowski J."/>
            <person name="Ruckert C."/>
        </authorList>
    </citation>
    <scope>NUCLEOTIDE SEQUENCE</scope>
    <source>
        <strain evidence="2">CGMCC 1.7081</strain>
    </source>
</reference>
<evidence type="ECO:0000313" key="2">
    <source>
        <dbReference type="EMBL" id="GHG86300.1"/>
    </source>
</evidence>
<keyword evidence="2" id="KW-0378">Hydrolase</keyword>
<dbReference type="PANTHER" id="PTHR30438:SF2">
    <property type="entry name" value="MEMBRANE PROTEIN"/>
    <property type="match status" value="1"/>
</dbReference>
<dbReference type="Gene3D" id="2.40.30.170">
    <property type="match status" value="1"/>
</dbReference>
<comment type="caution">
    <text evidence="2">The sequence shown here is derived from an EMBL/GenBank/DDBJ whole genome shotgun (WGS) entry which is preliminary data.</text>
</comment>
<dbReference type="Gene3D" id="1.10.287.470">
    <property type="entry name" value="Helix hairpin bin"/>
    <property type="match status" value="3"/>
</dbReference>
<dbReference type="AlphaFoldDB" id="A0A8J3H781"/>
<sequence>MTLKSRWTLIIILVVGTVLAYSLWRRAEGTDLPVGIASGNGRLEAVDIDIAAKTGGRLKDVLPQEGDFVTEGQVVAQMDTSELMAEKAEASAQLRRAEIGIDTARSVVTQRRAEREAAEAGVELQQAVLDAATSRLARSEHLVRSNAISQQTLDDDRASERQARASLASARASVAASEAAIGAAEAQVIDAEAAVEAARASVARVSAQIDDATLTAPRDGRVQYRLAQPGEVLGSGGRVINMVDVSDVYMSFFLPTEQAGRVALGAEVRLVMDTAPDVVIPARVSFVADVAQFTPKTVETEKERLKLTFRVRARIAPELLRHYMEQVKTGLPGMAYVKLDPTTPWPEFLNRNLVQ</sequence>
<dbReference type="Proteomes" id="UP000611500">
    <property type="component" value="Unassembled WGS sequence"/>
</dbReference>
<evidence type="ECO:0000313" key="3">
    <source>
        <dbReference type="Proteomes" id="UP000611500"/>
    </source>
</evidence>
<gene>
    <name evidence="2" type="ORF">GCM10010961_14150</name>
</gene>
<accession>A0A8J3H781</accession>
<dbReference type="SUPFAM" id="SSF111369">
    <property type="entry name" value="HlyD-like secretion proteins"/>
    <property type="match status" value="3"/>
</dbReference>
<reference evidence="2" key="2">
    <citation type="submission" date="2020-09" db="EMBL/GenBank/DDBJ databases">
        <authorList>
            <person name="Sun Q."/>
            <person name="Zhou Y."/>
        </authorList>
    </citation>
    <scope>NUCLEOTIDE SEQUENCE</scope>
    <source>
        <strain evidence="2">CGMCC 1.7081</strain>
    </source>
</reference>
<evidence type="ECO:0000259" key="1">
    <source>
        <dbReference type="Pfam" id="PF25876"/>
    </source>
</evidence>
<keyword evidence="3" id="KW-1185">Reference proteome</keyword>
<dbReference type="GO" id="GO:0005886">
    <property type="term" value="C:plasma membrane"/>
    <property type="evidence" value="ECO:0007669"/>
    <property type="project" value="TreeGrafter"/>
</dbReference>
<name>A0A8J3H781_9RHOB</name>
<dbReference type="GO" id="GO:0016787">
    <property type="term" value="F:hydrolase activity"/>
    <property type="evidence" value="ECO:0007669"/>
    <property type="project" value="UniProtKB-KW"/>
</dbReference>
<dbReference type="EMBL" id="BNAP01000003">
    <property type="protein sequence ID" value="GHG86300.1"/>
    <property type="molecule type" value="Genomic_DNA"/>
</dbReference>
<protein>
    <submittedName>
        <fullName evidence="2">Glycoside hydrolase family 43</fullName>
    </submittedName>
</protein>
<dbReference type="InterPro" id="IPR058624">
    <property type="entry name" value="MdtA-like_HH"/>
</dbReference>
<dbReference type="Gene3D" id="2.40.50.100">
    <property type="match status" value="2"/>
</dbReference>
<organism evidence="2 3">
    <name type="scientific">Pseudodonghicola xiamenensis</name>
    <dbReference type="NCBI Taxonomy" id="337702"/>
    <lineage>
        <taxon>Bacteria</taxon>
        <taxon>Pseudomonadati</taxon>
        <taxon>Pseudomonadota</taxon>
        <taxon>Alphaproteobacteria</taxon>
        <taxon>Rhodobacterales</taxon>
        <taxon>Paracoccaceae</taxon>
        <taxon>Pseudodonghicola</taxon>
    </lineage>
</organism>